<dbReference type="EMBL" id="DSVI01000004">
    <property type="protein sequence ID" value="HGT47112.1"/>
    <property type="molecule type" value="Genomic_DNA"/>
</dbReference>
<sequence length="187" mass="21542">MQKPIPPTPFCYNLKKVKAIVLGADPSNFTDNGKTRILTKAFGIGDGDARYFQGILKNLKEVGLGLEDIYVDNLIQSYLDFESSDYKLWEPVARKNIPDCLSRLDSIDKERKLPVFLTAEVLYKVIINIQLLSAAQLYTQPELIPLPAESNELKRPLIPFYRHQDYSMLIQKWNLYRLRIMDFLASN</sequence>
<gene>
    <name evidence="1" type="ORF">ENS56_03685</name>
</gene>
<organism evidence="1">
    <name type="scientific">Ignavibacterium album</name>
    <dbReference type="NCBI Taxonomy" id="591197"/>
    <lineage>
        <taxon>Bacteria</taxon>
        <taxon>Pseudomonadati</taxon>
        <taxon>Ignavibacteriota</taxon>
        <taxon>Ignavibacteria</taxon>
        <taxon>Ignavibacteriales</taxon>
        <taxon>Ignavibacteriaceae</taxon>
        <taxon>Ignavibacterium</taxon>
    </lineage>
</organism>
<accession>A0A832G7D7</accession>
<evidence type="ECO:0000313" key="1">
    <source>
        <dbReference type="EMBL" id="HGT47112.1"/>
    </source>
</evidence>
<dbReference type="AlphaFoldDB" id="A0A832G7D7"/>
<reference evidence="1" key="1">
    <citation type="journal article" date="2020" name="mSystems">
        <title>Genome- and Community-Level Interaction Insights into Carbon Utilization and Element Cycling Functions of Hydrothermarchaeota in Hydrothermal Sediment.</title>
        <authorList>
            <person name="Zhou Z."/>
            <person name="Liu Y."/>
            <person name="Xu W."/>
            <person name="Pan J."/>
            <person name="Luo Z.H."/>
            <person name="Li M."/>
        </authorList>
    </citation>
    <scope>NUCLEOTIDE SEQUENCE [LARGE SCALE GENOMIC DNA]</scope>
    <source>
        <strain evidence="1">SpSt-500</strain>
    </source>
</reference>
<protein>
    <recommendedName>
        <fullName evidence="2">Uracil-DNA glycosylase-like domain-containing protein</fullName>
    </recommendedName>
</protein>
<evidence type="ECO:0008006" key="2">
    <source>
        <dbReference type="Google" id="ProtNLM"/>
    </source>
</evidence>
<proteinExistence type="predicted"/>
<comment type="caution">
    <text evidence="1">The sequence shown here is derived from an EMBL/GenBank/DDBJ whole genome shotgun (WGS) entry which is preliminary data.</text>
</comment>
<name>A0A832G7D7_9BACT</name>